<evidence type="ECO:0000313" key="4">
    <source>
        <dbReference type="Proteomes" id="UP000716004"/>
    </source>
</evidence>
<reference evidence="2" key="1">
    <citation type="submission" date="2021-04" db="EMBL/GenBank/DDBJ databases">
        <title>Genomic insights into ecological role and evolution of a novel Thermoplasmata order Candidatus Sysuiplasmatales.</title>
        <authorList>
            <person name="Yuan Y."/>
        </authorList>
    </citation>
    <scope>NUCLEOTIDE SEQUENCE</scope>
    <source>
        <strain evidence="3">TUT19-bin139</strain>
        <strain evidence="2">YP2-bin.285</strain>
    </source>
</reference>
<name>A0A8J7YQ03_9ARCH</name>
<dbReference type="Proteomes" id="UP000750197">
    <property type="component" value="Unassembled WGS sequence"/>
</dbReference>
<dbReference type="EMBL" id="JAHEAC010000030">
    <property type="protein sequence ID" value="MBX8643951.1"/>
    <property type="molecule type" value="Genomic_DNA"/>
</dbReference>
<dbReference type="PANTHER" id="PTHR42879">
    <property type="entry name" value="3-OXOACYL-(ACYL-CARRIER-PROTEIN) REDUCTASE"/>
    <property type="match status" value="1"/>
</dbReference>
<dbReference type="AlphaFoldDB" id="A0A8J7YQ03"/>
<evidence type="ECO:0000313" key="3">
    <source>
        <dbReference type="EMBL" id="MBX8643951.1"/>
    </source>
</evidence>
<evidence type="ECO:0000313" key="2">
    <source>
        <dbReference type="EMBL" id="MBX8632163.1"/>
    </source>
</evidence>
<accession>A0A8J7YQ03</accession>
<proteinExistence type="inferred from homology"/>
<protein>
    <submittedName>
        <fullName evidence="2">SDR family oxidoreductase</fullName>
    </submittedName>
</protein>
<organism evidence="2 4">
    <name type="scientific">Candidatus Sysuiplasma superficiale</name>
    <dbReference type="NCBI Taxonomy" id="2823368"/>
    <lineage>
        <taxon>Archaea</taxon>
        <taxon>Methanobacteriati</taxon>
        <taxon>Thermoplasmatota</taxon>
        <taxon>Thermoplasmata</taxon>
        <taxon>Candidatus Sysuiplasmatales</taxon>
        <taxon>Candidatus Sysuiplasmataceae</taxon>
        <taxon>Candidatus Sysuiplasma</taxon>
    </lineage>
</organism>
<dbReference type="FunFam" id="3.40.50.720:FF:000084">
    <property type="entry name" value="Short-chain dehydrogenase reductase"/>
    <property type="match status" value="1"/>
</dbReference>
<dbReference type="Gene3D" id="3.40.50.720">
    <property type="entry name" value="NAD(P)-binding Rossmann-like Domain"/>
    <property type="match status" value="1"/>
</dbReference>
<dbReference type="Pfam" id="PF13561">
    <property type="entry name" value="adh_short_C2"/>
    <property type="match status" value="1"/>
</dbReference>
<dbReference type="Proteomes" id="UP000716004">
    <property type="component" value="Unassembled WGS sequence"/>
</dbReference>
<dbReference type="PRINTS" id="PR00081">
    <property type="entry name" value="GDHRDH"/>
</dbReference>
<gene>
    <name evidence="2" type="ORF">J9259_06575</name>
    <name evidence="3" type="ORF">KIY12_04420</name>
</gene>
<evidence type="ECO:0000256" key="1">
    <source>
        <dbReference type="ARBA" id="ARBA00006484"/>
    </source>
</evidence>
<dbReference type="SUPFAM" id="SSF51735">
    <property type="entry name" value="NAD(P)-binding Rossmann-fold domains"/>
    <property type="match status" value="1"/>
</dbReference>
<dbReference type="InterPro" id="IPR036291">
    <property type="entry name" value="NAD(P)-bd_dom_sf"/>
</dbReference>
<comment type="caution">
    <text evidence="2">The sequence shown here is derived from an EMBL/GenBank/DDBJ whole genome shotgun (WGS) entry which is preliminary data.</text>
</comment>
<sequence>MKKFEGKVALVAAASSGIGKGIAKVLSGNGCSVAIFSRNADRLKDTADEIEKETGNRVAHYHADLRQRESLSGLVDFVHRSLGKIDFLVMNYGDPKLAPFTELTDEDWDENIDMFLRSTIFLTKASLRDMEGRGGRIVFVTSMTTKMGFENFAISGSLRSAIVNLAKVISLEHAARGVTVNSISQGYVLTDRVRSIARTQSERKGITFEDALNDIRNTIPMKRFASAEEIGNLVSFLCSDEASYITGVNLQIDGGFVRFPF</sequence>
<dbReference type="PANTHER" id="PTHR42879:SF6">
    <property type="entry name" value="NADPH-DEPENDENT REDUCTASE BACG"/>
    <property type="match status" value="1"/>
</dbReference>
<dbReference type="CDD" id="cd05344">
    <property type="entry name" value="BKR_like_SDR_like"/>
    <property type="match status" value="1"/>
</dbReference>
<comment type="similarity">
    <text evidence="1">Belongs to the short-chain dehydrogenases/reductases (SDR) family.</text>
</comment>
<dbReference type="InterPro" id="IPR050259">
    <property type="entry name" value="SDR"/>
</dbReference>
<dbReference type="InterPro" id="IPR002347">
    <property type="entry name" value="SDR_fam"/>
</dbReference>
<dbReference type="EMBL" id="JAGVSJ010000016">
    <property type="protein sequence ID" value="MBX8632163.1"/>
    <property type="molecule type" value="Genomic_DNA"/>
</dbReference>